<dbReference type="InterPro" id="IPR036249">
    <property type="entry name" value="Thioredoxin-like_sf"/>
</dbReference>
<dbReference type="SUPFAM" id="SSF52833">
    <property type="entry name" value="Thioredoxin-like"/>
    <property type="match status" value="1"/>
</dbReference>
<gene>
    <name evidence="2" type="ORF">CYFUS_005325</name>
</gene>
<protein>
    <recommendedName>
        <fullName evidence="1">GST N-terminal domain-containing protein</fullName>
    </recommendedName>
</protein>
<dbReference type="SUPFAM" id="SSF47616">
    <property type="entry name" value="GST C-terminal domain-like"/>
    <property type="match status" value="1"/>
</dbReference>
<dbReference type="Pfam" id="PF13417">
    <property type="entry name" value="GST_N_3"/>
    <property type="match status" value="1"/>
</dbReference>
<proteinExistence type="predicted"/>
<dbReference type="PROSITE" id="PS51354">
    <property type="entry name" value="GLUTAREDOXIN_2"/>
    <property type="match status" value="1"/>
</dbReference>
<organism evidence="2 3">
    <name type="scientific">Cystobacter fuscus</name>
    <dbReference type="NCBI Taxonomy" id="43"/>
    <lineage>
        <taxon>Bacteria</taxon>
        <taxon>Pseudomonadati</taxon>
        <taxon>Myxococcota</taxon>
        <taxon>Myxococcia</taxon>
        <taxon>Myxococcales</taxon>
        <taxon>Cystobacterineae</taxon>
        <taxon>Archangiaceae</taxon>
        <taxon>Cystobacter</taxon>
    </lineage>
</organism>
<evidence type="ECO:0000313" key="2">
    <source>
        <dbReference type="EMBL" id="ATB39877.1"/>
    </source>
</evidence>
<accession>A0A250J8N0</accession>
<reference evidence="2 3" key="1">
    <citation type="submission" date="2017-06" db="EMBL/GenBank/DDBJ databases">
        <title>Sequencing and comparative analysis of myxobacterial genomes.</title>
        <authorList>
            <person name="Rupp O."/>
            <person name="Goesmann A."/>
            <person name="Sogaard-Andersen L."/>
        </authorList>
    </citation>
    <scope>NUCLEOTIDE SEQUENCE [LARGE SCALE GENOMIC DNA]</scope>
    <source>
        <strain evidence="2 3">DSM 52655</strain>
    </source>
</reference>
<evidence type="ECO:0000313" key="3">
    <source>
        <dbReference type="Proteomes" id="UP000217257"/>
    </source>
</evidence>
<dbReference type="InterPro" id="IPR036282">
    <property type="entry name" value="Glutathione-S-Trfase_C_sf"/>
</dbReference>
<feature type="domain" description="GST N-terminal" evidence="1">
    <location>
        <begin position="1"/>
        <end position="80"/>
    </location>
</feature>
<dbReference type="PANTHER" id="PTHR42673:SF4">
    <property type="entry name" value="MALEYLACETOACETATE ISOMERASE"/>
    <property type="match status" value="1"/>
</dbReference>
<dbReference type="CDD" id="cd00570">
    <property type="entry name" value="GST_N_family"/>
    <property type="match status" value="1"/>
</dbReference>
<dbReference type="RefSeq" id="WP_232536823.1">
    <property type="nucleotide sequence ID" value="NZ_CP022098.1"/>
</dbReference>
<sequence length="216" mass="24331">MRILFHIAHSPFARRTRLALAAKGLTVELRDVRAHPEFFEESRRLSPLKTVPVLVEEDGRVLGDSTAISHYLDRAYPSTPPLWPSEPDEALAAFEVASLVDLAINTAVDLGGRYHALRTSEAWETVRTEAMERMQRALDTLGQRAAALSRPTFSRRGWSAPDMWLFTAEHWFASLPARAPTFAPAAQICSLGWRLPPELSRWAEQHRDRPDVRALA</sequence>
<dbReference type="InterPro" id="IPR004045">
    <property type="entry name" value="Glutathione_S-Trfase_N"/>
</dbReference>
<dbReference type="EMBL" id="CP022098">
    <property type="protein sequence ID" value="ATB39877.1"/>
    <property type="molecule type" value="Genomic_DNA"/>
</dbReference>
<dbReference type="InterPro" id="IPR040079">
    <property type="entry name" value="Glutathione_S-Trfase"/>
</dbReference>
<dbReference type="AlphaFoldDB" id="A0A250J8N0"/>
<dbReference type="PANTHER" id="PTHR42673">
    <property type="entry name" value="MALEYLACETOACETATE ISOMERASE"/>
    <property type="match status" value="1"/>
</dbReference>
<dbReference type="KEGG" id="cfus:CYFUS_005325"/>
<dbReference type="GO" id="GO:0006559">
    <property type="term" value="P:L-phenylalanine catabolic process"/>
    <property type="evidence" value="ECO:0007669"/>
    <property type="project" value="TreeGrafter"/>
</dbReference>
<dbReference type="PROSITE" id="PS50404">
    <property type="entry name" value="GST_NTER"/>
    <property type="match status" value="1"/>
</dbReference>
<name>A0A250J8N0_9BACT</name>
<dbReference type="Gene3D" id="1.20.1050.10">
    <property type="match status" value="1"/>
</dbReference>
<evidence type="ECO:0000259" key="1">
    <source>
        <dbReference type="PROSITE" id="PS50404"/>
    </source>
</evidence>
<dbReference type="Proteomes" id="UP000217257">
    <property type="component" value="Chromosome"/>
</dbReference>
<dbReference type="GO" id="GO:0016034">
    <property type="term" value="F:maleylacetoacetate isomerase activity"/>
    <property type="evidence" value="ECO:0007669"/>
    <property type="project" value="TreeGrafter"/>
</dbReference>
<dbReference type="SFLD" id="SFLDS00019">
    <property type="entry name" value="Glutathione_Transferase_(cytos"/>
    <property type="match status" value="1"/>
</dbReference>
<dbReference type="Gene3D" id="3.40.30.10">
    <property type="entry name" value="Glutaredoxin"/>
    <property type="match status" value="1"/>
</dbReference>
<dbReference type="GO" id="GO:0004364">
    <property type="term" value="F:glutathione transferase activity"/>
    <property type="evidence" value="ECO:0007669"/>
    <property type="project" value="TreeGrafter"/>
</dbReference>
<dbReference type="GO" id="GO:0006749">
    <property type="term" value="P:glutathione metabolic process"/>
    <property type="evidence" value="ECO:0007669"/>
    <property type="project" value="TreeGrafter"/>
</dbReference>